<feature type="non-terminal residue" evidence="6">
    <location>
        <position position="1"/>
    </location>
</feature>
<gene>
    <name evidence="6" type="ORF">ASZ78_001434</name>
</gene>
<dbReference type="GO" id="GO:0005524">
    <property type="term" value="F:ATP binding"/>
    <property type="evidence" value="ECO:0007669"/>
    <property type="project" value="UniProtKB-KW"/>
</dbReference>
<name>A0A226MZ75_CALSU</name>
<evidence type="ECO:0000259" key="5">
    <source>
        <dbReference type="PROSITE" id="PS50011"/>
    </source>
</evidence>
<dbReference type="OrthoDB" id="4062651at2759"/>
<keyword evidence="2" id="KW-0547">Nucleotide-binding</keyword>
<dbReference type="InterPro" id="IPR011009">
    <property type="entry name" value="Kinase-like_dom_sf"/>
</dbReference>
<dbReference type="GO" id="GO:0004674">
    <property type="term" value="F:protein serine/threonine kinase activity"/>
    <property type="evidence" value="ECO:0007669"/>
    <property type="project" value="TreeGrafter"/>
</dbReference>
<evidence type="ECO:0000313" key="7">
    <source>
        <dbReference type="Proteomes" id="UP000198323"/>
    </source>
</evidence>
<proteinExistence type="predicted"/>
<dbReference type="AlphaFoldDB" id="A0A226MZ75"/>
<keyword evidence="7" id="KW-1185">Reference proteome</keyword>
<protein>
    <recommendedName>
        <fullName evidence="5">Protein kinase domain-containing protein</fullName>
    </recommendedName>
</protein>
<accession>A0A226MZ75</accession>
<evidence type="ECO:0000256" key="4">
    <source>
        <dbReference type="ARBA" id="ARBA00022840"/>
    </source>
</evidence>
<evidence type="ECO:0000256" key="2">
    <source>
        <dbReference type="ARBA" id="ARBA00022741"/>
    </source>
</evidence>
<evidence type="ECO:0000256" key="1">
    <source>
        <dbReference type="ARBA" id="ARBA00022679"/>
    </source>
</evidence>
<reference evidence="6 7" key="1">
    <citation type="submission" date="2016-07" db="EMBL/GenBank/DDBJ databases">
        <title>Disparate Historic Effective Population Sizes Predicted by Modern Levels of Genome Diversity for the Scaled Quail (Callipepla squamata) and the Northern Bobwhite (Colinus virginianus): Inferences from First and Second Generation Draft Genome Assemblies for Sympatric New World Quail.</title>
        <authorList>
            <person name="Oldeschulte D.L."/>
            <person name="Halley Y.A."/>
            <person name="Bhattarai E.K."/>
            <person name="Brashear W.A."/>
            <person name="Hill J."/>
            <person name="Metz R.P."/>
            <person name="Johnson C.D."/>
            <person name="Rollins D."/>
            <person name="Peterson M.J."/>
            <person name="Bickhart D.M."/>
            <person name="Decker J.E."/>
            <person name="Seabury C.M."/>
        </authorList>
    </citation>
    <scope>NUCLEOTIDE SEQUENCE [LARGE SCALE GENOMIC DNA]</scope>
    <source>
        <strain evidence="6 7">Texas</strain>
        <tissue evidence="6">Leg muscle</tissue>
    </source>
</reference>
<organism evidence="6 7">
    <name type="scientific">Callipepla squamata</name>
    <name type="common">Scaled quail</name>
    <dbReference type="NCBI Taxonomy" id="9009"/>
    <lineage>
        <taxon>Eukaryota</taxon>
        <taxon>Metazoa</taxon>
        <taxon>Chordata</taxon>
        <taxon>Craniata</taxon>
        <taxon>Vertebrata</taxon>
        <taxon>Euteleostomi</taxon>
        <taxon>Archelosauria</taxon>
        <taxon>Archosauria</taxon>
        <taxon>Dinosauria</taxon>
        <taxon>Saurischia</taxon>
        <taxon>Theropoda</taxon>
        <taxon>Coelurosauria</taxon>
        <taxon>Aves</taxon>
        <taxon>Neognathae</taxon>
        <taxon>Galloanserae</taxon>
        <taxon>Galliformes</taxon>
        <taxon>Odontophoridae</taxon>
        <taxon>Callipepla</taxon>
    </lineage>
</organism>
<sequence>PASITIPASPSMQKLGYGTGVNVYLMKRSPRGLSRSPWAVKKISSKCSKNQQNIYQSRLNEEAKILKSLKHPNIVDIKSPNVVVKGDFEAIKICDVGVSLPLDENMTVSDPTVHYIGTEPWKPKEALSDDGVITDKADIFSFGLTLWEMMTLSVPHLNLDSNTDEDTSFDEDDFDEEAYYAALGTRPALNMDELDSSYQQVIELFSICTSEDPKKRPSAAHVVAVLEASLPPELVA</sequence>
<keyword evidence="1" id="KW-0808">Transferase</keyword>
<dbReference type="Pfam" id="PF00069">
    <property type="entry name" value="Pkinase"/>
    <property type="match status" value="1"/>
</dbReference>
<dbReference type="PANTHER" id="PTHR43289:SF14">
    <property type="entry name" value="LYMPHOKINE-ACTIVATED KILLER T-CELL-ORIGINATED PROTEIN KINASE"/>
    <property type="match status" value="1"/>
</dbReference>
<dbReference type="Proteomes" id="UP000198323">
    <property type="component" value="Unassembled WGS sequence"/>
</dbReference>
<dbReference type="PROSITE" id="PS50011">
    <property type="entry name" value="PROTEIN_KINASE_DOM"/>
    <property type="match status" value="1"/>
</dbReference>
<dbReference type="STRING" id="9009.A0A226MZ75"/>
<feature type="domain" description="Protein kinase" evidence="5">
    <location>
        <begin position="1"/>
        <end position="230"/>
    </location>
</feature>
<dbReference type="PANTHER" id="PTHR43289">
    <property type="entry name" value="MITOGEN-ACTIVATED PROTEIN KINASE KINASE KINASE 20-RELATED"/>
    <property type="match status" value="1"/>
</dbReference>
<evidence type="ECO:0000313" key="6">
    <source>
        <dbReference type="EMBL" id="OXB60645.1"/>
    </source>
</evidence>
<dbReference type="SUPFAM" id="SSF56112">
    <property type="entry name" value="Protein kinase-like (PK-like)"/>
    <property type="match status" value="1"/>
</dbReference>
<keyword evidence="3" id="KW-0418">Kinase</keyword>
<comment type="caution">
    <text evidence="6">The sequence shown here is derived from an EMBL/GenBank/DDBJ whole genome shotgun (WGS) entry which is preliminary data.</text>
</comment>
<dbReference type="EMBL" id="MCFN01000315">
    <property type="protein sequence ID" value="OXB60645.1"/>
    <property type="molecule type" value="Genomic_DNA"/>
</dbReference>
<dbReference type="InterPro" id="IPR000719">
    <property type="entry name" value="Prot_kinase_dom"/>
</dbReference>
<dbReference type="Gene3D" id="1.10.510.10">
    <property type="entry name" value="Transferase(Phosphotransferase) domain 1"/>
    <property type="match status" value="1"/>
</dbReference>
<evidence type="ECO:0000256" key="3">
    <source>
        <dbReference type="ARBA" id="ARBA00022777"/>
    </source>
</evidence>
<keyword evidence="4" id="KW-0067">ATP-binding</keyword>
<dbReference type="Gene3D" id="3.30.200.20">
    <property type="entry name" value="Phosphorylase Kinase, domain 1"/>
    <property type="match status" value="1"/>
</dbReference>
<dbReference type="SMART" id="SM00220">
    <property type="entry name" value="S_TKc"/>
    <property type="match status" value="1"/>
</dbReference>